<sequence length="608" mass="65706">MPSILTPCLALLSMAGLGALALRFALGRADGLSRLERAVTAPALGMLAYSLILLFAGAAGMFAYAWVWVLHAAGLAGLAFVLVVSPQRPAMSSAIAVAWLPLALMALLCVALTVGSFLSPLMHPDARQYHLGLPWLMSVSGSLSGNDTLLHNGTYLGYDILYSSVADLKRLGDVPAMADGLKLFNAITSAFFPLSTLLLCRAFGGSWRAGALAALATFTLGPVVYWGFLKNDIVAAGVGLLSLALLANAYEQVKPRMFFVACALAAYAVSIKITNIFPLLLPFAFVCFSRRLPPKARIVGAVIGLVLILPWVIYAYAVSGNPIAPVATPFPEEIRLAAAVRNSNGIEASAYNLVNQFVPIVLGRYPIPGNQSLGILSLLVVPVLLAFLIGDAVKRRVELASVIACSALLWFFVFYASTYDNRFLSRYVLICFAILFSFACFRVEVRLRGYPYKSRIAAYFAGIALVCALVVQNPSLGAAYERLAVLQDAQRIGREKATEAEGYAAPYQVLNRIRKPGEAVGINDHMVLFLEPPLFNLHGMHAVGLNLYAKDADYVKRYLSERSVRYLLFRQGISGGTPAVEQYMAECAQRVQSFSGGRSLYVVKSDCW</sequence>
<dbReference type="RefSeq" id="WP_249470800.1">
    <property type="nucleotide sequence ID" value="NZ_JAMBEP010000001.1"/>
</dbReference>
<feature type="transmembrane region" description="Helical" evidence="1">
    <location>
        <begin position="423"/>
        <end position="444"/>
    </location>
</feature>
<feature type="transmembrane region" description="Helical" evidence="1">
    <location>
        <begin position="39"/>
        <end position="56"/>
    </location>
</feature>
<feature type="transmembrane region" description="Helical" evidence="1">
    <location>
        <begin position="210"/>
        <end position="228"/>
    </location>
</feature>
<feature type="transmembrane region" description="Helical" evidence="1">
    <location>
        <begin position="298"/>
        <end position="317"/>
    </location>
</feature>
<feature type="transmembrane region" description="Helical" evidence="1">
    <location>
        <begin position="63"/>
        <end position="84"/>
    </location>
</feature>
<name>A0ABT0MFA5_9GAMM</name>
<feature type="transmembrane region" description="Helical" evidence="1">
    <location>
        <begin position="372"/>
        <end position="390"/>
    </location>
</feature>
<keyword evidence="1" id="KW-1133">Transmembrane helix</keyword>
<feature type="transmembrane region" description="Helical" evidence="1">
    <location>
        <begin position="96"/>
        <end position="118"/>
    </location>
</feature>
<keyword evidence="1" id="KW-0812">Transmembrane</keyword>
<evidence type="ECO:0000256" key="1">
    <source>
        <dbReference type="SAM" id="Phobius"/>
    </source>
</evidence>
<evidence type="ECO:0000313" key="2">
    <source>
        <dbReference type="EMBL" id="MCL1633555.1"/>
    </source>
</evidence>
<feature type="transmembrane region" description="Helical" evidence="1">
    <location>
        <begin position="397"/>
        <end position="417"/>
    </location>
</feature>
<evidence type="ECO:0000313" key="3">
    <source>
        <dbReference type="Proteomes" id="UP001431217"/>
    </source>
</evidence>
<reference evidence="2 3" key="1">
    <citation type="submission" date="2022-05" db="EMBL/GenBank/DDBJ databases">
        <title>Luteimonas sp. SX5, whole genome shotgun sequencing project.</title>
        <authorList>
            <person name="Zhao G."/>
            <person name="Shen L."/>
        </authorList>
    </citation>
    <scope>NUCLEOTIDE SEQUENCE [LARGE SCALE GENOMIC DNA]</scope>
    <source>
        <strain evidence="2 3">SX5</strain>
    </source>
</reference>
<gene>
    <name evidence="2" type="ORF">M2650_02700</name>
</gene>
<dbReference type="Proteomes" id="UP001431217">
    <property type="component" value="Unassembled WGS sequence"/>
</dbReference>
<accession>A0ABT0MFA5</accession>
<proteinExistence type="predicted"/>
<keyword evidence="3" id="KW-1185">Reference proteome</keyword>
<comment type="caution">
    <text evidence="2">The sequence shown here is derived from an EMBL/GenBank/DDBJ whole genome shotgun (WGS) entry which is preliminary data.</text>
</comment>
<dbReference type="EMBL" id="JAMBEP010000001">
    <property type="protein sequence ID" value="MCL1633555.1"/>
    <property type="molecule type" value="Genomic_DNA"/>
</dbReference>
<organism evidence="2 3">
    <name type="scientific">Luteimonas galliterrae</name>
    <dbReference type="NCBI Taxonomy" id="2940486"/>
    <lineage>
        <taxon>Bacteria</taxon>
        <taxon>Pseudomonadati</taxon>
        <taxon>Pseudomonadota</taxon>
        <taxon>Gammaproteobacteria</taxon>
        <taxon>Lysobacterales</taxon>
        <taxon>Lysobacteraceae</taxon>
        <taxon>Luteimonas</taxon>
    </lineage>
</organism>
<feature type="transmembrane region" description="Helical" evidence="1">
    <location>
        <begin position="256"/>
        <end position="286"/>
    </location>
</feature>
<feature type="transmembrane region" description="Helical" evidence="1">
    <location>
        <begin position="456"/>
        <end position="472"/>
    </location>
</feature>
<feature type="transmembrane region" description="Helical" evidence="1">
    <location>
        <begin position="183"/>
        <end position="204"/>
    </location>
</feature>
<evidence type="ECO:0008006" key="4">
    <source>
        <dbReference type="Google" id="ProtNLM"/>
    </source>
</evidence>
<keyword evidence="1" id="KW-0472">Membrane</keyword>
<protein>
    <recommendedName>
        <fullName evidence="4">Glycosyltransferase RgtA/B/C/D-like domain-containing protein</fullName>
    </recommendedName>
</protein>